<accession>A0A319AEA3</accession>
<dbReference type="GO" id="GO:0008270">
    <property type="term" value="F:zinc ion binding"/>
    <property type="evidence" value="ECO:0007669"/>
    <property type="project" value="InterPro"/>
</dbReference>
<dbReference type="InterPro" id="IPR052360">
    <property type="entry name" value="Transcr_Regulatory_Proteins"/>
</dbReference>
<dbReference type="GO" id="GO:0009893">
    <property type="term" value="P:positive regulation of metabolic process"/>
    <property type="evidence" value="ECO:0007669"/>
    <property type="project" value="UniProtKB-ARBA"/>
</dbReference>
<feature type="domain" description="Zn(2)-C6 fungal-type" evidence="8">
    <location>
        <begin position="55"/>
        <end position="85"/>
    </location>
</feature>
<dbReference type="GO" id="GO:0003677">
    <property type="term" value="F:DNA binding"/>
    <property type="evidence" value="ECO:0007669"/>
    <property type="project" value="UniProtKB-KW"/>
</dbReference>
<dbReference type="InterPro" id="IPR021858">
    <property type="entry name" value="Fun_TF"/>
</dbReference>
<dbReference type="CDD" id="cd00067">
    <property type="entry name" value="GAL4"/>
    <property type="match status" value="1"/>
</dbReference>
<evidence type="ECO:0000256" key="1">
    <source>
        <dbReference type="ARBA" id="ARBA00022723"/>
    </source>
</evidence>
<dbReference type="STRING" id="1450539.A0A319AEA3"/>
<dbReference type="RefSeq" id="XP_025435790.1">
    <property type="nucleotide sequence ID" value="XM_025579433.1"/>
</dbReference>
<evidence type="ECO:0000313" key="9">
    <source>
        <dbReference type="EMBL" id="PYH49808.1"/>
    </source>
</evidence>
<dbReference type="InterPro" id="IPR036864">
    <property type="entry name" value="Zn2-C6_fun-type_DNA-bd_sf"/>
</dbReference>
<dbReference type="InterPro" id="IPR001138">
    <property type="entry name" value="Zn2Cys6_DnaBD"/>
</dbReference>
<dbReference type="Gene3D" id="4.10.240.10">
    <property type="entry name" value="Zn(2)-C6 fungal-type DNA-binding domain"/>
    <property type="match status" value="1"/>
</dbReference>
<proteinExistence type="predicted"/>
<dbReference type="PROSITE" id="PS00463">
    <property type="entry name" value="ZN2_CY6_FUNGAL_1"/>
    <property type="match status" value="1"/>
</dbReference>
<keyword evidence="6" id="KW-0539">Nucleus</keyword>
<dbReference type="Pfam" id="PF11951">
    <property type="entry name" value="Fungal_trans_2"/>
    <property type="match status" value="1"/>
</dbReference>
<name>A0A319AEA3_9EURO</name>
<dbReference type="SMART" id="SM00066">
    <property type="entry name" value="GAL4"/>
    <property type="match status" value="1"/>
</dbReference>
<dbReference type="PANTHER" id="PTHR36206:SF16">
    <property type="entry name" value="TRANSCRIPTION FACTOR DOMAIN-CONTAINING PROTEIN-RELATED"/>
    <property type="match status" value="1"/>
</dbReference>
<evidence type="ECO:0000256" key="6">
    <source>
        <dbReference type="ARBA" id="ARBA00023242"/>
    </source>
</evidence>
<dbReference type="SUPFAM" id="SSF57701">
    <property type="entry name" value="Zn2/Cys6 DNA-binding domain"/>
    <property type="match status" value="1"/>
</dbReference>
<reference evidence="9 10" key="1">
    <citation type="submission" date="2016-12" db="EMBL/GenBank/DDBJ databases">
        <title>The genomes of Aspergillus section Nigri reveals drivers in fungal speciation.</title>
        <authorList>
            <consortium name="DOE Joint Genome Institute"/>
            <person name="Vesth T.C."/>
            <person name="Nybo J."/>
            <person name="Theobald S."/>
            <person name="Brandl J."/>
            <person name="Frisvad J.C."/>
            <person name="Nielsen K.F."/>
            <person name="Lyhne E.K."/>
            <person name="Kogle M.E."/>
            <person name="Kuo A."/>
            <person name="Riley R."/>
            <person name="Clum A."/>
            <person name="Nolan M."/>
            <person name="Lipzen A."/>
            <person name="Salamov A."/>
            <person name="Henrissat B."/>
            <person name="Wiebenga A."/>
            <person name="De Vries R.P."/>
            <person name="Grigoriev I.V."/>
            <person name="Mortensen U.H."/>
            <person name="Andersen M.R."/>
            <person name="Baker S.E."/>
        </authorList>
    </citation>
    <scope>NUCLEOTIDE SEQUENCE [LARGE SCALE GENOMIC DNA]</scope>
    <source>
        <strain evidence="9 10">JOP 1030-1</strain>
    </source>
</reference>
<keyword evidence="10" id="KW-1185">Reference proteome</keyword>
<dbReference type="GO" id="GO:0000981">
    <property type="term" value="F:DNA-binding transcription factor activity, RNA polymerase II-specific"/>
    <property type="evidence" value="ECO:0007669"/>
    <property type="project" value="InterPro"/>
</dbReference>
<feature type="region of interest" description="Disordered" evidence="7">
    <location>
        <begin position="544"/>
        <end position="565"/>
    </location>
</feature>
<gene>
    <name evidence="9" type="ORF">BP01DRAFT_419926</name>
</gene>
<keyword evidence="1" id="KW-0479">Metal-binding</keyword>
<organism evidence="9 10">
    <name type="scientific">Aspergillus saccharolyticus JOP 1030-1</name>
    <dbReference type="NCBI Taxonomy" id="1450539"/>
    <lineage>
        <taxon>Eukaryota</taxon>
        <taxon>Fungi</taxon>
        <taxon>Dikarya</taxon>
        <taxon>Ascomycota</taxon>
        <taxon>Pezizomycotina</taxon>
        <taxon>Eurotiomycetes</taxon>
        <taxon>Eurotiomycetidae</taxon>
        <taxon>Eurotiales</taxon>
        <taxon>Aspergillaceae</taxon>
        <taxon>Aspergillus</taxon>
        <taxon>Aspergillus subgen. Circumdati</taxon>
    </lineage>
</organism>
<dbReference type="PROSITE" id="PS50048">
    <property type="entry name" value="ZN2_CY6_FUNGAL_2"/>
    <property type="match status" value="1"/>
</dbReference>
<dbReference type="Proteomes" id="UP000248349">
    <property type="component" value="Unassembled WGS sequence"/>
</dbReference>
<evidence type="ECO:0000256" key="4">
    <source>
        <dbReference type="ARBA" id="ARBA00023125"/>
    </source>
</evidence>
<protein>
    <recommendedName>
        <fullName evidence="8">Zn(2)-C6 fungal-type domain-containing protein</fullName>
    </recommendedName>
</protein>
<evidence type="ECO:0000256" key="2">
    <source>
        <dbReference type="ARBA" id="ARBA00022833"/>
    </source>
</evidence>
<sequence length="636" mass="71039">MTLNCLPSTQCSDISLAVTESVFLHGDGRNIKDTVSKSPANARASRRFARRSRNGCRTCRARRVKCDETPGICTNCARTGRRCEYDLHRIPDRAPRGSIVASIAVPWKVTSDERRCLSYFQNLSLPHLVAFFDSPLWQRLILQLCHREPAVFHAVIALGAVHQAHELGGGRLRPGQRQALFERHSEQKQWYLFAMAQSGRAIAKLNERGQSPDPQFQRVILACCLLFIMGELLQQDMSRATIHIQAGLHILQGLEVRRRASSLDLTVAGGGDTNGPQVVEDCVVEAFLELQMCSIFYGTTEPLHLHDEVVYDRPYRDLYLTQRFRSLQHAHQVLTPLLDTMALFVWQGSHLSDEDIARDYASLHTRQQSLIAYFTRFLHLLDEYCHHDHHHRLVPSAAGNTRRHGTNKDAPQKSLREAHIMRLSCIYGRYSVQIALASKERPLPASLADDAFAVLVAAETAMAQFTLTERPAVTTRCEIVPALCTATMRCPDFRLRCRGIENLRAWDAQEGFMNAAFNADLMEELMKVELLRLYAAGAPPPPGVTLERETVGATGSRDGGGEGANGGPIVARIVYCGSDGAEREHRVRLVRNETLAADLRAIEGSETWPCMRLLGLMDESAMLVEATAEKNGDRSE</sequence>
<dbReference type="GeneID" id="37080662"/>
<keyword evidence="4" id="KW-0238">DNA-binding</keyword>
<dbReference type="OrthoDB" id="3145928at2759"/>
<evidence type="ECO:0000313" key="10">
    <source>
        <dbReference type="Proteomes" id="UP000248349"/>
    </source>
</evidence>
<dbReference type="Pfam" id="PF00172">
    <property type="entry name" value="Zn_clus"/>
    <property type="match status" value="1"/>
</dbReference>
<dbReference type="AlphaFoldDB" id="A0A319AEA3"/>
<dbReference type="PANTHER" id="PTHR36206">
    <property type="entry name" value="ASPERCRYPTIN BIOSYNTHESIS CLUSTER-SPECIFIC TRANSCRIPTION REGULATOR ATNN-RELATED"/>
    <property type="match status" value="1"/>
</dbReference>
<evidence type="ECO:0000259" key="8">
    <source>
        <dbReference type="PROSITE" id="PS50048"/>
    </source>
</evidence>
<keyword evidence="3" id="KW-0805">Transcription regulation</keyword>
<keyword evidence="5" id="KW-0804">Transcription</keyword>
<dbReference type="EMBL" id="KZ821218">
    <property type="protein sequence ID" value="PYH49808.1"/>
    <property type="molecule type" value="Genomic_DNA"/>
</dbReference>
<evidence type="ECO:0000256" key="7">
    <source>
        <dbReference type="SAM" id="MobiDB-lite"/>
    </source>
</evidence>
<evidence type="ECO:0000256" key="5">
    <source>
        <dbReference type="ARBA" id="ARBA00023163"/>
    </source>
</evidence>
<evidence type="ECO:0000256" key="3">
    <source>
        <dbReference type="ARBA" id="ARBA00023015"/>
    </source>
</evidence>
<keyword evidence="2" id="KW-0862">Zinc</keyword>